<dbReference type="PANTHER" id="PTHR21058">
    <property type="entry name" value="6,7-DIMETHYL-8-RIBITYLLUMAZINE SYNTHASE DMRL SYNTHASE LUMAZINE SYNTHASE"/>
    <property type="match status" value="1"/>
</dbReference>
<reference evidence="8" key="1">
    <citation type="submission" date="2020-10" db="EMBL/GenBank/DDBJ databases">
        <authorList>
            <person name="Gilroy R."/>
        </authorList>
    </citation>
    <scope>NUCLEOTIDE SEQUENCE</scope>
    <source>
        <strain evidence="8">1383</strain>
    </source>
</reference>
<dbReference type="InterPro" id="IPR034964">
    <property type="entry name" value="LS"/>
</dbReference>
<evidence type="ECO:0000256" key="4">
    <source>
        <dbReference type="ARBA" id="ARBA00022619"/>
    </source>
</evidence>
<comment type="similarity">
    <text evidence="2 7">Belongs to the DMRL synthase family.</text>
</comment>
<dbReference type="GO" id="GO:0009349">
    <property type="term" value="C:riboflavin synthase complex"/>
    <property type="evidence" value="ECO:0007669"/>
    <property type="project" value="UniProtKB-UniRule"/>
</dbReference>
<dbReference type="CDD" id="cd09209">
    <property type="entry name" value="Lumazine_synthase-I"/>
    <property type="match status" value="1"/>
</dbReference>
<comment type="catalytic activity">
    <reaction evidence="6 7">
        <text>(2S)-2-hydroxy-3-oxobutyl phosphate + 5-amino-6-(D-ribitylamino)uracil = 6,7-dimethyl-8-(1-D-ribityl)lumazine + phosphate + 2 H2O + H(+)</text>
        <dbReference type="Rhea" id="RHEA:26152"/>
        <dbReference type="ChEBI" id="CHEBI:15377"/>
        <dbReference type="ChEBI" id="CHEBI:15378"/>
        <dbReference type="ChEBI" id="CHEBI:15934"/>
        <dbReference type="ChEBI" id="CHEBI:43474"/>
        <dbReference type="ChEBI" id="CHEBI:58201"/>
        <dbReference type="ChEBI" id="CHEBI:58830"/>
        <dbReference type="EC" id="2.5.1.78"/>
    </reaction>
</comment>
<dbReference type="GO" id="GO:0009231">
    <property type="term" value="P:riboflavin biosynthetic process"/>
    <property type="evidence" value="ECO:0007669"/>
    <property type="project" value="UniProtKB-UniRule"/>
</dbReference>
<comment type="pathway">
    <text evidence="1 7">Cofactor biosynthesis; riboflavin biosynthesis; riboflavin from 2-hydroxy-3-oxobutyl phosphate and 5-amino-6-(D-ribitylamino)uracil: step 1/2.</text>
</comment>
<reference evidence="8" key="2">
    <citation type="journal article" date="2021" name="PeerJ">
        <title>Extensive microbial diversity within the chicken gut microbiome revealed by metagenomics and culture.</title>
        <authorList>
            <person name="Gilroy R."/>
            <person name="Ravi A."/>
            <person name="Getino M."/>
            <person name="Pursley I."/>
            <person name="Horton D.L."/>
            <person name="Alikhan N.F."/>
            <person name="Baker D."/>
            <person name="Gharbi K."/>
            <person name="Hall N."/>
            <person name="Watson M."/>
            <person name="Adriaenssens E.M."/>
            <person name="Foster-Nyarko E."/>
            <person name="Jarju S."/>
            <person name="Secka A."/>
            <person name="Antonio M."/>
            <person name="Oren A."/>
            <person name="Chaudhuri R.R."/>
            <person name="La Ragione R."/>
            <person name="Hildebrand F."/>
            <person name="Pallen M.J."/>
        </authorList>
    </citation>
    <scope>NUCLEOTIDE SEQUENCE</scope>
    <source>
        <strain evidence="8">1383</strain>
    </source>
</reference>
<dbReference type="EC" id="2.5.1.78" evidence="3 7"/>
<dbReference type="Gene3D" id="3.40.50.960">
    <property type="entry name" value="Lumazine/riboflavin synthase"/>
    <property type="match status" value="2"/>
</dbReference>
<feature type="binding site" evidence="7">
    <location>
        <begin position="87"/>
        <end position="89"/>
    </location>
    <ligand>
        <name>5-amino-6-(D-ribitylamino)uracil</name>
        <dbReference type="ChEBI" id="CHEBI:15934"/>
    </ligand>
</feature>
<feature type="binding site" evidence="7">
    <location>
        <begin position="92"/>
        <end position="93"/>
    </location>
    <ligand>
        <name>(2S)-2-hydroxy-3-oxobutyl phosphate</name>
        <dbReference type="ChEBI" id="CHEBI:58830"/>
    </ligand>
</feature>
<evidence type="ECO:0000256" key="7">
    <source>
        <dbReference type="HAMAP-Rule" id="MF_00178"/>
    </source>
</evidence>
<proteinExistence type="inferred from homology"/>
<keyword evidence="4 7" id="KW-0686">Riboflavin biosynthesis</keyword>
<evidence type="ECO:0000256" key="5">
    <source>
        <dbReference type="ARBA" id="ARBA00022679"/>
    </source>
</evidence>
<dbReference type="Pfam" id="PF00885">
    <property type="entry name" value="DMRL_synthase"/>
    <property type="match status" value="1"/>
</dbReference>
<evidence type="ECO:0000313" key="8">
    <source>
        <dbReference type="EMBL" id="HIT98079.1"/>
    </source>
</evidence>
<feature type="active site" description="Proton donor" evidence="7">
    <location>
        <position position="95"/>
    </location>
</feature>
<feature type="binding site" evidence="7">
    <location>
        <position position="124"/>
    </location>
    <ligand>
        <name>5-amino-6-(D-ribitylamino)uracil</name>
        <dbReference type="ChEBI" id="CHEBI:15934"/>
    </ligand>
</feature>
<feature type="binding site" evidence="7">
    <location>
        <position position="29"/>
    </location>
    <ligand>
        <name>5-amino-6-(D-ribitylamino)uracil</name>
        <dbReference type="ChEBI" id="CHEBI:15934"/>
    </ligand>
</feature>
<comment type="function">
    <text evidence="7">Catalyzes the formation of 6,7-dimethyl-8-ribityllumazine by condensation of 5-amino-6-(D-ribitylamino)uracil with 3,4-dihydroxy-2-butanone 4-phosphate. This is the penultimate step in the biosynthesis of riboflavin.</text>
</comment>
<keyword evidence="5 7" id="KW-0808">Transferase</keyword>
<dbReference type="GO" id="GO:0005829">
    <property type="term" value="C:cytosol"/>
    <property type="evidence" value="ECO:0007669"/>
    <property type="project" value="TreeGrafter"/>
</dbReference>
<dbReference type="InterPro" id="IPR002180">
    <property type="entry name" value="LS/RS"/>
</dbReference>
<protein>
    <recommendedName>
        <fullName evidence="3 7">6,7-dimethyl-8-ribityllumazine synthase</fullName>
        <shortName evidence="7">DMRL synthase</shortName>
        <shortName evidence="7">LS</shortName>
        <shortName evidence="7">Lumazine synthase</shortName>
        <ecNumber evidence="3 7">2.5.1.78</ecNumber>
    </recommendedName>
</protein>
<dbReference type="EMBL" id="DVLY01000105">
    <property type="protein sequence ID" value="HIT98079.1"/>
    <property type="molecule type" value="Genomic_DNA"/>
</dbReference>
<sequence length="170" mass="18468">MSTTDLSAYDPTKVPHGAGLRIAIAVSEWNSEITENLYRGAFETLCELGVAAEDIRRWDVPGSFELIYAASALQKSGQYDALIVLGSVIRGETPHFEYICSAVAQGIGTLNVRAGEQGLPPVIFGVLTDNHIDQSRARSGGRLGNKGVECAVDAIRMGHLYRNWNHKPIK</sequence>
<evidence type="ECO:0000256" key="2">
    <source>
        <dbReference type="ARBA" id="ARBA00007424"/>
    </source>
</evidence>
<name>A0A9D1HAP0_9FLAO</name>
<gene>
    <name evidence="7" type="primary">ribH</name>
    <name evidence="8" type="ORF">IAC44_04490</name>
</gene>
<feature type="binding site" evidence="7">
    <location>
        <begin position="63"/>
        <end position="65"/>
    </location>
    <ligand>
        <name>5-amino-6-(D-ribitylamino)uracil</name>
        <dbReference type="ChEBI" id="CHEBI:15934"/>
    </ligand>
</feature>
<dbReference type="AlphaFoldDB" id="A0A9D1HAP0"/>
<dbReference type="NCBIfam" id="TIGR00114">
    <property type="entry name" value="lumazine-synth"/>
    <property type="match status" value="1"/>
</dbReference>
<dbReference type="HAMAP" id="MF_00178">
    <property type="entry name" value="Lumazine_synth"/>
    <property type="match status" value="1"/>
</dbReference>
<evidence type="ECO:0000256" key="6">
    <source>
        <dbReference type="ARBA" id="ARBA00048785"/>
    </source>
</evidence>
<evidence type="ECO:0000256" key="3">
    <source>
        <dbReference type="ARBA" id="ARBA00012664"/>
    </source>
</evidence>
<dbReference type="SUPFAM" id="SSF52121">
    <property type="entry name" value="Lumazine synthase"/>
    <property type="match status" value="1"/>
</dbReference>
<dbReference type="PANTHER" id="PTHR21058:SF0">
    <property type="entry name" value="6,7-DIMETHYL-8-RIBITYLLUMAZINE SYNTHASE"/>
    <property type="match status" value="1"/>
</dbReference>
<dbReference type="InterPro" id="IPR036467">
    <property type="entry name" value="LS/RS_sf"/>
</dbReference>
<comment type="caution">
    <text evidence="8">The sequence shown here is derived from an EMBL/GenBank/DDBJ whole genome shotgun (WGS) entry which is preliminary data.</text>
</comment>
<feature type="binding site" evidence="7">
    <location>
        <position position="138"/>
    </location>
    <ligand>
        <name>(2S)-2-hydroxy-3-oxobutyl phosphate</name>
        <dbReference type="ChEBI" id="CHEBI:58830"/>
    </ligand>
</feature>
<evidence type="ECO:0000256" key="1">
    <source>
        <dbReference type="ARBA" id="ARBA00004917"/>
    </source>
</evidence>
<evidence type="ECO:0000313" key="9">
    <source>
        <dbReference type="Proteomes" id="UP000824161"/>
    </source>
</evidence>
<organism evidence="8 9">
    <name type="scientific">Candidatus Merdimorpha stercoravium</name>
    <dbReference type="NCBI Taxonomy" id="2840863"/>
    <lineage>
        <taxon>Bacteria</taxon>
        <taxon>Pseudomonadati</taxon>
        <taxon>Bacteroidota</taxon>
        <taxon>Flavobacteriia</taxon>
        <taxon>Flavobacteriales</taxon>
        <taxon>Candidatus Merdimorpha</taxon>
    </lineage>
</organism>
<dbReference type="Proteomes" id="UP000824161">
    <property type="component" value="Unassembled WGS sequence"/>
</dbReference>
<dbReference type="GO" id="GO:0000906">
    <property type="term" value="F:6,7-dimethyl-8-ribityllumazine synthase activity"/>
    <property type="evidence" value="ECO:0007669"/>
    <property type="project" value="UniProtKB-UniRule"/>
</dbReference>
<accession>A0A9D1HAP0</accession>